<dbReference type="RefSeq" id="WP_329775657.1">
    <property type="nucleotide sequence ID" value="NZ_JAYDYW010000008.1"/>
</dbReference>
<gene>
    <name evidence="2" type="ORF">SNR37_004012</name>
</gene>
<dbReference type="InterPro" id="IPR053144">
    <property type="entry name" value="Acetyltransferase_Butenolide"/>
</dbReference>
<organism evidence="2 3">
    <name type="scientific">Agarivorans aestuarii</name>
    <dbReference type="NCBI Taxonomy" id="1563703"/>
    <lineage>
        <taxon>Bacteria</taxon>
        <taxon>Pseudomonadati</taxon>
        <taxon>Pseudomonadota</taxon>
        <taxon>Gammaproteobacteria</taxon>
        <taxon>Alteromonadales</taxon>
        <taxon>Alteromonadaceae</taxon>
        <taxon>Agarivorans</taxon>
    </lineage>
</organism>
<reference evidence="3" key="1">
    <citation type="submission" date="2023-07" db="EMBL/GenBank/DDBJ databases">
        <title>Draft genome sequence of Agarivorans aestuarii strain ZMCS4, a CAZymes producing bacteria isolated from the marine brown algae Clodostephus spongiosus.</title>
        <authorList>
            <person name="Lorente B."/>
            <person name="Cabral C."/>
            <person name="Frias J."/>
            <person name="Faria J."/>
            <person name="Toubarro D."/>
        </authorList>
    </citation>
    <scope>NUCLEOTIDE SEQUENCE [LARGE SCALE GENOMIC DNA]</scope>
    <source>
        <strain evidence="3">ZMCS4</strain>
    </source>
</reference>
<dbReference type="SUPFAM" id="SSF55729">
    <property type="entry name" value="Acyl-CoA N-acyltransferases (Nat)"/>
    <property type="match status" value="1"/>
</dbReference>
<dbReference type="Pfam" id="PF00583">
    <property type="entry name" value="Acetyltransf_1"/>
    <property type="match status" value="1"/>
</dbReference>
<dbReference type="InterPro" id="IPR016181">
    <property type="entry name" value="Acyl_CoA_acyltransferase"/>
</dbReference>
<dbReference type="PROSITE" id="PS51186">
    <property type="entry name" value="GNAT"/>
    <property type="match status" value="1"/>
</dbReference>
<evidence type="ECO:0000313" key="2">
    <source>
        <dbReference type="EMBL" id="MEE1674569.1"/>
    </source>
</evidence>
<dbReference type="PANTHER" id="PTHR43233">
    <property type="entry name" value="FAMILY N-ACETYLTRANSFERASE, PUTATIVE (AFU_ORTHOLOGUE AFUA_6G03350)-RELATED"/>
    <property type="match status" value="1"/>
</dbReference>
<comment type="caution">
    <text evidence="2">The sequence shown here is derived from an EMBL/GenBank/DDBJ whole genome shotgun (WGS) entry which is preliminary data.</text>
</comment>
<accession>A0ABU7G6D4</accession>
<evidence type="ECO:0000313" key="3">
    <source>
        <dbReference type="Proteomes" id="UP001310248"/>
    </source>
</evidence>
<proteinExistence type="predicted"/>
<protein>
    <submittedName>
        <fullName evidence="2">GNAT family N-acetyltransferase</fullName>
    </submittedName>
</protein>
<dbReference type="EMBL" id="JAYDYW010000008">
    <property type="protein sequence ID" value="MEE1674569.1"/>
    <property type="molecule type" value="Genomic_DNA"/>
</dbReference>
<sequence length="134" mass="15293">MQQGYYVATNKEQLDLALIHEVLVSSYWAKGISKGAVKTSIDNSMCFAAFDLKQQQVAFARVVSDYSTVAYLADIFVLEEHRGKGLAKAMMHRIMAHPKLQNVRRFKLATKDAHELYRGFGFNQISDPNLYMER</sequence>
<dbReference type="Proteomes" id="UP001310248">
    <property type="component" value="Unassembled WGS sequence"/>
</dbReference>
<feature type="domain" description="N-acetyltransferase" evidence="1">
    <location>
        <begin position="6"/>
        <end position="134"/>
    </location>
</feature>
<dbReference type="Gene3D" id="3.40.630.30">
    <property type="match status" value="1"/>
</dbReference>
<name>A0ABU7G6D4_9ALTE</name>
<dbReference type="CDD" id="cd04301">
    <property type="entry name" value="NAT_SF"/>
    <property type="match status" value="1"/>
</dbReference>
<dbReference type="PANTHER" id="PTHR43233:SF1">
    <property type="entry name" value="FAMILY N-ACETYLTRANSFERASE, PUTATIVE (AFU_ORTHOLOGUE AFUA_6G03350)-RELATED"/>
    <property type="match status" value="1"/>
</dbReference>
<evidence type="ECO:0000259" key="1">
    <source>
        <dbReference type="PROSITE" id="PS51186"/>
    </source>
</evidence>
<keyword evidence="3" id="KW-1185">Reference proteome</keyword>
<reference evidence="2 3" key="2">
    <citation type="submission" date="2023-12" db="EMBL/GenBank/DDBJ databases">
        <authorList>
            <consortium name="Cladostephus spongiosus"/>
            <person name="Lorente B."/>
            <person name="Cabral C."/>
            <person name="Frias J."/>
            <person name="Faria J."/>
            <person name="Toubarro D."/>
        </authorList>
    </citation>
    <scope>NUCLEOTIDE SEQUENCE [LARGE SCALE GENOMIC DNA]</scope>
    <source>
        <strain evidence="2 3">ZMCS4</strain>
    </source>
</reference>
<dbReference type="InterPro" id="IPR000182">
    <property type="entry name" value="GNAT_dom"/>
</dbReference>